<feature type="coiled-coil region" evidence="1">
    <location>
        <begin position="249"/>
        <end position="294"/>
    </location>
</feature>
<dbReference type="AlphaFoldDB" id="A0A381N9X7"/>
<reference evidence="3" key="1">
    <citation type="submission" date="2018-05" db="EMBL/GenBank/DDBJ databases">
        <authorList>
            <person name="Lanie J.A."/>
            <person name="Ng W.-L."/>
            <person name="Kazmierczak K.M."/>
            <person name="Andrzejewski T.M."/>
            <person name="Davidsen T.M."/>
            <person name="Wayne K.J."/>
            <person name="Tettelin H."/>
            <person name="Glass J.I."/>
            <person name="Rusch D."/>
            <person name="Podicherti R."/>
            <person name="Tsui H.-C.T."/>
            <person name="Winkler M.E."/>
        </authorList>
    </citation>
    <scope>NUCLEOTIDE SEQUENCE</scope>
</reference>
<dbReference type="InterPro" id="IPR008136">
    <property type="entry name" value="CinA_C"/>
</dbReference>
<evidence type="ECO:0000313" key="3">
    <source>
        <dbReference type="EMBL" id="SUZ51307.1"/>
    </source>
</evidence>
<dbReference type="Gene3D" id="3.90.950.20">
    <property type="entry name" value="CinA-like"/>
    <property type="match status" value="1"/>
</dbReference>
<accession>A0A381N9X7</accession>
<dbReference type="InterPro" id="IPR036653">
    <property type="entry name" value="CinA-like_C"/>
</dbReference>
<dbReference type="Pfam" id="PF02464">
    <property type="entry name" value="CinA"/>
    <property type="match status" value="1"/>
</dbReference>
<dbReference type="EMBL" id="UINC01000217">
    <property type="protein sequence ID" value="SUZ51307.1"/>
    <property type="molecule type" value="Genomic_DNA"/>
</dbReference>
<protein>
    <recommendedName>
        <fullName evidence="2">CinA C-terminal domain-containing protein</fullName>
    </recommendedName>
</protein>
<feature type="domain" description="CinA C-terminal" evidence="2">
    <location>
        <begin position="286"/>
        <end position="426"/>
    </location>
</feature>
<dbReference type="InterPro" id="IPR014729">
    <property type="entry name" value="Rossmann-like_a/b/a_fold"/>
</dbReference>
<dbReference type="Gene3D" id="3.40.50.620">
    <property type="entry name" value="HUPs"/>
    <property type="match status" value="1"/>
</dbReference>
<evidence type="ECO:0000259" key="2">
    <source>
        <dbReference type="Pfam" id="PF02464"/>
    </source>
</evidence>
<dbReference type="SUPFAM" id="SSF142433">
    <property type="entry name" value="CinA-like"/>
    <property type="match status" value="1"/>
</dbReference>
<gene>
    <name evidence="3" type="ORF">METZ01_LOCUS4161</name>
</gene>
<sequence>MSPITAEDKLSTIFFPLTANPAGNHHLLLVESVLQQFPDTKLVVFLLSNGLHPDPFKHQKIPHAALRLEILRSALADWTDPEKSLPAQIAEEAGTSLKLNPNNCAISRCELSLNRPLRFVEHLKNISGTEKIPMIVGADLIERMLNPQIFTTVDLKEIEKGCHLLAAPRNNIELESILQLVKQKRGVTLTVTHIMPKAIAPNLQKFLLISSTLIRRATQAGHVLESFLPKNAARLIQQNSLYDGSSHVFNFQTVNMNELQLRCSELERQLEEAAKKLQKLLDQLETQNRAHRFAVVETSAGGQIAEGCTSKSGASQHFLAGRVLYSLEAQKQFLGRKFAENSSLSDKQVRQLAKVMQKESGADWVLAETGMAGPPSPERRSKKNGQCHLGLALSSEVKYKYLELNPFLTRKEHQLLFAIEALIWAESVLKEHN</sequence>
<keyword evidence="1" id="KW-0175">Coiled coil</keyword>
<proteinExistence type="predicted"/>
<dbReference type="SUPFAM" id="SSF52374">
    <property type="entry name" value="Nucleotidylyl transferase"/>
    <property type="match status" value="1"/>
</dbReference>
<organism evidence="3">
    <name type="scientific">marine metagenome</name>
    <dbReference type="NCBI Taxonomy" id="408172"/>
    <lineage>
        <taxon>unclassified sequences</taxon>
        <taxon>metagenomes</taxon>
        <taxon>ecological metagenomes</taxon>
    </lineage>
</organism>
<name>A0A381N9X7_9ZZZZ</name>
<evidence type="ECO:0000256" key="1">
    <source>
        <dbReference type="SAM" id="Coils"/>
    </source>
</evidence>